<protein>
    <submittedName>
        <fullName evidence="2">Uncharacterized protein</fullName>
    </submittedName>
</protein>
<feature type="transmembrane region" description="Helical" evidence="1">
    <location>
        <begin position="14"/>
        <end position="34"/>
    </location>
</feature>
<evidence type="ECO:0000313" key="3">
    <source>
        <dbReference type="Proteomes" id="UP000184693"/>
    </source>
</evidence>
<dbReference type="Proteomes" id="UP000184693">
    <property type="component" value="Unassembled WGS sequence"/>
</dbReference>
<dbReference type="AlphaFoldDB" id="A0A1N6F262"/>
<evidence type="ECO:0000313" key="2">
    <source>
        <dbReference type="EMBL" id="SIN89331.1"/>
    </source>
</evidence>
<proteinExistence type="predicted"/>
<sequence>MGEFLPDYLIREQAAVGALVVFGVLRVIGAVMAFQRGWRISTVEKCFIAAAVIYCAPQLFDLLTQLYGSHAAGAELEGKASGCAIALFCAPILGHKLGYE</sequence>
<feature type="transmembrane region" description="Helical" evidence="1">
    <location>
        <begin position="46"/>
        <end position="67"/>
    </location>
</feature>
<organism evidence="2 3">
    <name type="scientific">Paraburkholderia phenazinium</name>
    <dbReference type="NCBI Taxonomy" id="60549"/>
    <lineage>
        <taxon>Bacteria</taxon>
        <taxon>Pseudomonadati</taxon>
        <taxon>Pseudomonadota</taxon>
        <taxon>Betaproteobacteria</taxon>
        <taxon>Burkholderiales</taxon>
        <taxon>Burkholderiaceae</taxon>
        <taxon>Paraburkholderia</taxon>
    </lineage>
</organism>
<dbReference type="EMBL" id="FSRM01000001">
    <property type="protein sequence ID" value="SIN89331.1"/>
    <property type="molecule type" value="Genomic_DNA"/>
</dbReference>
<evidence type="ECO:0000256" key="1">
    <source>
        <dbReference type="SAM" id="Phobius"/>
    </source>
</evidence>
<name>A0A1N6F262_9BURK</name>
<keyword evidence="1" id="KW-0472">Membrane</keyword>
<dbReference type="OrthoDB" id="9009830at2"/>
<keyword evidence="1" id="KW-0812">Transmembrane</keyword>
<accession>A0A1N6F262</accession>
<dbReference type="RefSeq" id="WP_074263423.1">
    <property type="nucleotide sequence ID" value="NZ_FSRM01000001.1"/>
</dbReference>
<keyword evidence="1" id="KW-1133">Transmembrane helix</keyword>
<gene>
    <name evidence="2" type="ORF">SAMN05444168_1184</name>
</gene>
<reference evidence="2 3" key="1">
    <citation type="submission" date="2016-11" db="EMBL/GenBank/DDBJ databases">
        <authorList>
            <person name="Jaros S."/>
            <person name="Januszkiewicz K."/>
            <person name="Wedrychowicz H."/>
        </authorList>
    </citation>
    <scope>NUCLEOTIDE SEQUENCE [LARGE SCALE GENOMIC DNA]</scope>
    <source>
        <strain evidence="2 3">GAS86</strain>
    </source>
</reference>